<feature type="region of interest" description="Disordered" evidence="1">
    <location>
        <begin position="109"/>
        <end position="146"/>
    </location>
</feature>
<evidence type="ECO:0000313" key="2">
    <source>
        <dbReference type="EMBL" id="QHS95917.1"/>
    </source>
</evidence>
<accession>A0A6C0BUA3</accession>
<protein>
    <submittedName>
        <fullName evidence="2">Uncharacterized protein</fullName>
    </submittedName>
</protein>
<proteinExistence type="predicted"/>
<feature type="compositionally biased region" description="Basic residues" evidence="1">
    <location>
        <begin position="122"/>
        <end position="146"/>
    </location>
</feature>
<evidence type="ECO:0000256" key="1">
    <source>
        <dbReference type="SAM" id="MobiDB-lite"/>
    </source>
</evidence>
<reference evidence="2" key="1">
    <citation type="journal article" date="2020" name="Nature">
        <title>Giant virus diversity and host interactions through global metagenomics.</title>
        <authorList>
            <person name="Schulz F."/>
            <person name="Roux S."/>
            <person name="Paez-Espino D."/>
            <person name="Jungbluth S."/>
            <person name="Walsh D.A."/>
            <person name="Denef V.J."/>
            <person name="McMahon K.D."/>
            <person name="Konstantinidis K.T."/>
            <person name="Eloe-Fadrosh E.A."/>
            <person name="Kyrpides N.C."/>
            <person name="Woyke T."/>
        </authorList>
    </citation>
    <scope>NUCLEOTIDE SEQUENCE</scope>
    <source>
        <strain evidence="2">GVMAG-M-3300019093-7</strain>
    </source>
</reference>
<name>A0A6C0BUA3_9ZZZZ</name>
<dbReference type="EMBL" id="MN739260">
    <property type="protein sequence ID" value="QHS95917.1"/>
    <property type="molecule type" value="Genomic_DNA"/>
</dbReference>
<sequence length="146" mass="17165">MDRVLDNPAFEQLMNIQEGIVARGVERNLDIIETFIAISEQLCIYINNEIQNETIQNDNIQVYIDFINRYIRMFEGIVQNSNLTDEQKNRFRDPIENLKSTLNLLESNPNQGDRILLQGGKKITRNKKSRKGKKSRRKNRKSKKRV</sequence>
<organism evidence="2">
    <name type="scientific">viral metagenome</name>
    <dbReference type="NCBI Taxonomy" id="1070528"/>
    <lineage>
        <taxon>unclassified sequences</taxon>
        <taxon>metagenomes</taxon>
        <taxon>organismal metagenomes</taxon>
    </lineage>
</organism>
<dbReference type="AlphaFoldDB" id="A0A6C0BUA3"/>